<evidence type="ECO:0000313" key="1">
    <source>
        <dbReference type="EMBL" id="SVE28027.1"/>
    </source>
</evidence>
<protein>
    <submittedName>
        <fullName evidence="1">Uncharacterized protein</fullName>
    </submittedName>
</protein>
<accession>A0A383C6J1</accession>
<dbReference type="AlphaFoldDB" id="A0A383C6J1"/>
<reference evidence="1" key="1">
    <citation type="submission" date="2018-05" db="EMBL/GenBank/DDBJ databases">
        <authorList>
            <person name="Lanie J.A."/>
            <person name="Ng W.-L."/>
            <person name="Kazmierczak K.M."/>
            <person name="Andrzejewski T.M."/>
            <person name="Davidsen T.M."/>
            <person name="Wayne K.J."/>
            <person name="Tettelin H."/>
            <person name="Glass J.I."/>
            <person name="Rusch D."/>
            <person name="Podicherti R."/>
            <person name="Tsui H.-C.T."/>
            <person name="Winkler M.E."/>
        </authorList>
    </citation>
    <scope>NUCLEOTIDE SEQUENCE</scope>
</reference>
<gene>
    <name evidence="1" type="ORF">METZ01_LOCUS480881</name>
</gene>
<sequence length="60" mass="7269">MHYRLQAWLRENQCDEFEYLGKRPDALGIPQHWYRIAYQEVTVDQVEELELMDDAESEPL</sequence>
<proteinExistence type="predicted"/>
<dbReference type="EMBL" id="UINC01206409">
    <property type="protein sequence ID" value="SVE28027.1"/>
    <property type="molecule type" value="Genomic_DNA"/>
</dbReference>
<name>A0A383C6J1_9ZZZZ</name>
<organism evidence="1">
    <name type="scientific">marine metagenome</name>
    <dbReference type="NCBI Taxonomy" id="408172"/>
    <lineage>
        <taxon>unclassified sequences</taxon>
        <taxon>metagenomes</taxon>
        <taxon>ecological metagenomes</taxon>
    </lineage>
</organism>